<evidence type="ECO:0000313" key="7">
    <source>
        <dbReference type="Proteomes" id="UP000434582"/>
    </source>
</evidence>
<dbReference type="PANTHER" id="PTHR11472">
    <property type="entry name" value="DNA REPAIR DEAD HELICASE RAD3/XP-D SUBFAMILY MEMBER"/>
    <property type="match status" value="1"/>
</dbReference>
<proteinExistence type="inferred from homology"/>
<keyword evidence="7" id="KW-1185">Reference proteome</keyword>
<dbReference type="PROSITE" id="PS51193">
    <property type="entry name" value="HELICASE_ATP_BIND_2"/>
    <property type="match status" value="1"/>
</dbReference>
<dbReference type="InterPro" id="IPR014013">
    <property type="entry name" value="Helic_SF1/SF2_ATP-bd_DinG/Rad3"/>
</dbReference>
<evidence type="ECO:0000313" key="6">
    <source>
        <dbReference type="EMBL" id="MQX37256.1"/>
    </source>
</evidence>
<evidence type="ECO:0000256" key="1">
    <source>
        <dbReference type="ARBA" id="ARBA00022741"/>
    </source>
</evidence>
<keyword evidence="3" id="KW-0067">ATP-binding</keyword>
<accession>A0A7X1ZEY9</accession>
<gene>
    <name evidence="6" type="ORF">GHC57_12075</name>
</gene>
<dbReference type="RefSeq" id="WP_153344554.1">
    <property type="nucleotide sequence ID" value="NZ_WIVE01000037.1"/>
</dbReference>
<organism evidence="6 7">
    <name type="scientific">Roseospira navarrensis</name>
    <dbReference type="NCBI Taxonomy" id="140058"/>
    <lineage>
        <taxon>Bacteria</taxon>
        <taxon>Pseudomonadati</taxon>
        <taxon>Pseudomonadota</taxon>
        <taxon>Alphaproteobacteria</taxon>
        <taxon>Rhodospirillales</taxon>
        <taxon>Rhodospirillaceae</taxon>
        <taxon>Roseospira</taxon>
    </lineage>
</organism>
<keyword evidence="2" id="KW-0378">Hydrolase</keyword>
<dbReference type="Pfam" id="PF13307">
    <property type="entry name" value="Helicase_C_2"/>
    <property type="match status" value="1"/>
</dbReference>
<dbReference type="SMART" id="SM00491">
    <property type="entry name" value="HELICc2"/>
    <property type="match status" value="1"/>
</dbReference>
<comment type="similarity">
    <text evidence="4">Belongs to the helicase family. DinG subfamily.</text>
</comment>
<dbReference type="GO" id="GO:0016818">
    <property type="term" value="F:hydrolase activity, acting on acid anhydrides, in phosphorus-containing anhydrides"/>
    <property type="evidence" value="ECO:0007669"/>
    <property type="project" value="InterPro"/>
</dbReference>
<name>A0A7X1ZEY9_9PROT</name>
<dbReference type="AlphaFoldDB" id="A0A7X1ZEY9"/>
<reference evidence="6 7" key="1">
    <citation type="submission" date="2019-10" db="EMBL/GenBank/DDBJ databases">
        <title>Draft whole-genome sequence of the purple nonsulfur photosynthetic bacterium Roseospira navarrensis DSM 15114.</title>
        <authorList>
            <person name="Kyndt J.A."/>
            <person name="Meyer T.E."/>
        </authorList>
    </citation>
    <scope>NUCLEOTIDE SEQUENCE [LARGE SCALE GENOMIC DNA]</scope>
    <source>
        <strain evidence="6 7">DSM 15114</strain>
    </source>
</reference>
<evidence type="ECO:0000256" key="2">
    <source>
        <dbReference type="ARBA" id="ARBA00022801"/>
    </source>
</evidence>
<sequence>MTERHAPAESAPGAPGAPLPRVAVPAVPALAASPRAAVLVHPDGEVEENTPAVIGRKAADLRPLVCHEPAMARRLGRDSLFCHDILALYAFVRPARFALPTIAGLAEALGEPRPGDLVEQALVLPRLAGLLLDELTTLIRQDQADARTLAFAMARGGWPWGGPVLAALGARGDTPHGSTIARAFRVWERLTEISEHAPEVAAGHLPVTDAEARGRLATLLGRGAEDRPQQADYASAAAAAFAPREAKGAPHMVLAEAGTGVGKTLGYIAPASVWAEKNDGVVWIATYTRNLQRQLDGELDRLYADPAEKARRVVIRKGRENYLCLLNFEEAVSRLPTHQAAAVPLGLMARWALATRDGDLVGGDFPGWLVDILGRGWSVALADRRGECIFAACTHFNRCYIEKAVRRARRAKLVVANHALVLVQAALGGLEDGTLPTRYVFDEGHHLFDAADGAFSAHLSGLETAELRRWLLGAEDGSRSRARGLKTRAEELVGEAPRAAEALVEVLQGARVLPGPGWHARLGEGGGRGPTERFLSLVREQVLARARDPDSPYSLEAEVAPPLPGLAEAANALDLALHGLDQPVARLMKALEQRLDDEAARLDPTTRQRIESLIRSLERRALLPVRAWRAMCRSLQSETPPEYVDWLGIERAYGRDMDVGLHRHWVDPTEPFAMAVASRAHGLLVTSATLRDGSGDAEDDWQAAERRTGAVHVPEAMRAAVPSPFDYPSQTRVLVVTDVRKDEPDRIAAAYRELFLAAEGGALGLFTAIGRLRAVHTRIAPEMDAAGLPLYAQHVDGIDPATLVDMFRAEENACLLGTDAMRDGVDVPGRSLRLIVFDRVPWPRPDILHKARRAHFGGRAYDDMVTRLRLKQAFGRLVRRADDHGAFVLLDPMMPSRLAGAFPEGVAIERMGLAEAVEAVRGLA</sequence>
<evidence type="ECO:0000256" key="4">
    <source>
        <dbReference type="ARBA" id="ARBA00038058"/>
    </source>
</evidence>
<dbReference type="PANTHER" id="PTHR11472:SF34">
    <property type="entry name" value="REGULATOR OF TELOMERE ELONGATION HELICASE 1"/>
    <property type="match status" value="1"/>
</dbReference>
<dbReference type="InterPro" id="IPR045028">
    <property type="entry name" value="DinG/Rad3-like"/>
</dbReference>
<dbReference type="OrthoDB" id="9805194at2"/>
<dbReference type="GO" id="GO:0006139">
    <property type="term" value="P:nucleobase-containing compound metabolic process"/>
    <property type="evidence" value="ECO:0007669"/>
    <property type="project" value="InterPro"/>
</dbReference>
<keyword evidence="6" id="KW-0347">Helicase</keyword>
<dbReference type="InterPro" id="IPR027417">
    <property type="entry name" value="P-loop_NTPase"/>
</dbReference>
<dbReference type="Gene3D" id="3.40.50.300">
    <property type="entry name" value="P-loop containing nucleotide triphosphate hydrolases"/>
    <property type="match status" value="2"/>
</dbReference>
<dbReference type="InterPro" id="IPR006555">
    <property type="entry name" value="ATP-dep_Helicase_C"/>
</dbReference>
<dbReference type="Proteomes" id="UP000434582">
    <property type="component" value="Unassembled WGS sequence"/>
</dbReference>
<keyword evidence="1" id="KW-0547">Nucleotide-binding</keyword>
<evidence type="ECO:0000256" key="3">
    <source>
        <dbReference type="ARBA" id="ARBA00022840"/>
    </source>
</evidence>
<protein>
    <submittedName>
        <fullName evidence="6">ATP-dependent DNA helicase</fullName>
    </submittedName>
</protein>
<feature type="domain" description="Helicase ATP-binding" evidence="5">
    <location>
        <begin position="216"/>
        <end position="496"/>
    </location>
</feature>
<dbReference type="EMBL" id="WIVE01000037">
    <property type="protein sequence ID" value="MQX37256.1"/>
    <property type="molecule type" value="Genomic_DNA"/>
</dbReference>
<dbReference type="GO" id="GO:0003678">
    <property type="term" value="F:DNA helicase activity"/>
    <property type="evidence" value="ECO:0007669"/>
    <property type="project" value="TreeGrafter"/>
</dbReference>
<dbReference type="GO" id="GO:0003676">
    <property type="term" value="F:nucleic acid binding"/>
    <property type="evidence" value="ECO:0007669"/>
    <property type="project" value="InterPro"/>
</dbReference>
<evidence type="ECO:0000259" key="5">
    <source>
        <dbReference type="PROSITE" id="PS51193"/>
    </source>
</evidence>
<comment type="caution">
    <text evidence="6">The sequence shown here is derived from an EMBL/GenBank/DDBJ whole genome shotgun (WGS) entry which is preliminary data.</text>
</comment>
<dbReference type="SUPFAM" id="SSF52540">
    <property type="entry name" value="P-loop containing nucleoside triphosphate hydrolases"/>
    <property type="match status" value="1"/>
</dbReference>
<dbReference type="GO" id="GO:0005524">
    <property type="term" value="F:ATP binding"/>
    <property type="evidence" value="ECO:0007669"/>
    <property type="project" value="UniProtKB-KW"/>
</dbReference>